<feature type="transmembrane region" description="Helical" evidence="1">
    <location>
        <begin position="72"/>
        <end position="89"/>
    </location>
</feature>
<evidence type="ECO:0000313" key="3">
    <source>
        <dbReference type="Proteomes" id="UP000177855"/>
    </source>
</evidence>
<organism evidence="2 3">
    <name type="scientific">Candidatus Woesebacteria bacterium RIFOXYA1_FULL_40_18</name>
    <dbReference type="NCBI Taxonomy" id="1802532"/>
    <lineage>
        <taxon>Bacteria</taxon>
        <taxon>Candidatus Woeseibacteriota</taxon>
    </lineage>
</organism>
<dbReference type="Proteomes" id="UP000177855">
    <property type="component" value="Unassembled WGS sequence"/>
</dbReference>
<evidence type="ECO:0000256" key="1">
    <source>
        <dbReference type="SAM" id="Phobius"/>
    </source>
</evidence>
<protein>
    <submittedName>
        <fullName evidence="2">Uncharacterized protein</fullName>
    </submittedName>
</protein>
<dbReference type="EMBL" id="MGHS01000040">
    <property type="protein sequence ID" value="OGM76105.1"/>
    <property type="molecule type" value="Genomic_DNA"/>
</dbReference>
<accession>A0A1F8CKJ3</accession>
<sequence>MYEHLLFLLYWLLNSLAIYLLGNIFPSEVVLGSFRLSPVEAAIYAGFWLTFFVWSMWDFVLVRKVKLEPFPLRPLFFFFVNSLGVWLTSRYSGYSGLGITSFWWAFLLGGVTDLLQSVSWNLVGKKLKD</sequence>
<gene>
    <name evidence="2" type="ORF">A2210_00760</name>
</gene>
<reference evidence="2 3" key="1">
    <citation type="journal article" date="2016" name="Nat. Commun.">
        <title>Thousands of microbial genomes shed light on interconnected biogeochemical processes in an aquifer system.</title>
        <authorList>
            <person name="Anantharaman K."/>
            <person name="Brown C.T."/>
            <person name="Hug L.A."/>
            <person name="Sharon I."/>
            <person name="Castelle C.J."/>
            <person name="Probst A.J."/>
            <person name="Thomas B.C."/>
            <person name="Singh A."/>
            <person name="Wilkins M.J."/>
            <person name="Karaoz U."/>
            <person name="Brodie E.L."/>
            <person name="Williams K.H."/>
            <person name="Hubbard S.S."/>
            <person name="Banfield J.F."/>
        </authorList>
    </citation>
    <scope>NUCLEOTIDE SEQUENCE [LARGE SCALE GENOMIC DNA]</scope>
</reference>
<keyword evidence="1" id="KW-0812">Transmembrane</keyword>
<keyword evidence="1" id="KW-0472">Membrane</keyword>
<proteinExistence type="predicted"/>
<keyword evidence="1" id="KW-1133">Transmembrane helix</keyword>
<feature type="transmembrane region" description="Helical" evidence="1">
    <location>
        <begin position="101"/>
        <end position="123"/>
    </location>
</feature>
<comment type="caution">
    <text evidence="2">The sequence shown here is derived from an EMBL/GenBank/DDBJ whole genome shotgun (WGS) entry which is preliminary data.</text>
</comment>
<feature type="transmembrane region" description="Helical" evidence="1">
    <location>
        <begin position="41"/>
        <end position="60"/>
    </location>
</feature>
<evidence type="ECO:0000313" key="2">
    <source>
        <dbReference type="EMBL" id="OGM76105.1"/>
    </source>
</evidence>
<dbReference type="AlphaFoldDB" id="A0A1F8CKJ3"/>
<name>A0A1F8CKJ3_9BACT</name>